<feature type="region of interest" description="Disordered" evidence="1">
    <location>
        <begin position="1"/>
        <end position="23"/>
    </location>
</feature>
<dbReference type="SUPFAM" id="SSF53448">
    <property type="entry name" value="Nucleotide-diphospho-sugar transferases"/>
    <property type="match status" value="1"/>
</dbReference>
<evidence type="ECO:0000259" key="2">
    <source>
        <dbReference type="Pfam" id="PF00535"/>
    </source>
</evidence>
<evidence type="ECO:0000313" key="4">
    <source>
        <dbReference type="Proteomes" id="UP001500037"/>
    </source>
</evidence>
<dbReference type="PANTHER" id="PTHR43685">
    <property type="entry name" value="GLYCOSYLTRANSFERASE"/>
    <property type="match status" value="1"/>
</dbReference>
<dbReference type="InterPro" id="IPR029044">
    <property type="entry name" value="Nucleotide-diphossugar_trans"/>
</dbReference>
<reference evidence="3 4" key="1">
    <citation type="journal article" date="2019" name="Int. J. Syst. Evol. Microbiol.">
        <title>The Global Catalogue of Microorganisms (GCM) 10K type strain sequencing project: providing services to taxonomists for standard genome sequencing and annotation.</title>
        <authorList>
            <consortium name="The Broad Institute Genomics Platform"/>
            <consortium name="The Broad Institute Genome Sequencing Center for Infectious Disease"/>
            <person name="Wu L."/>
            <person name="Ma J."/>
        </authorList>
    </citation>
    <scope>NUCLEOTIDE SEQUENCE [LARGE SCALE GENOMIC DNA]</scope>
    <source>
        <strain evidence="3 4">JCM 13004</strain>
    </source>
</reference>
<dbReference type="Proteomes" id="UP001500037">
    <property type="component" value="Unassembled WGS sequence"/>
</dbReference>
<name>A0ABN1W4R5_9ACTN</name>
<dbReference type="RefSeq" id="WP_344441740.1">
    <property type="nucleotide sequence ID" value="NZ_BAAALF010000038.1"/>
</dbReference>
<sequence>MNRPPVPATATAPSTAPPGTAPPTLTVVICAYTTRRWSDLLAAVRSVREQRHPVEELVLVIDHCPELAERARRALPDVRVIANRERRGLSGARNTGVGAAHGEVVAFLDDDAVADPDWAGRLLAGYRDPAVLGVGGLVRPWWESGRPAWFPPEFDWVVGCSYTGLPEHPAVVRNFIGANMSFRRAEVLAAGGFRTELGRVGTRPVGGEETELCLRLVARHPGAVLRYDPSAGVRHHVPGERTRWRYFRARCFAEGRSKAVVARFAGPQRALASERRYLRATLPQAALRTLRPAGRTDPAGPAVPSGGDRLRALGALSAGVGVTVAGYLVGRTAASSDPARTAAGTAPGEPVGPSSGSGP</sequence>
<proteinExistence type="predicted"/>
<dbReference type="Gene3D" id="3.90.550.10">
    <property type="entry name" value="Spore Coat Polysaccharide Biosynthesis Protein SpsA, Chain A"/>
    <property type="match status" value="1"/>
</dbReference>
<evidence type="ECO:0000256" key="1">
    <source>
        <dbReference type="SAM" id="MobiDB-lite"/>
    </source>
</evidence>
<protein>
    <submittedName>
        <fullName evidence="3">Glycosyltransferase family 2 protein</fullName>
    </submittedName>
</protein>
<feature type="region of interest" description="Disordered" evidence="1">
    <location>
        <begin position="334"/>
        <end position="359"/>
    </location>
</feature>
<dbReference type="InterPro" id="IPR050834">
    <property type="entry name" value="Glycosyltransf_2"/>
</dbReference>
<dbReference type="Pfam" id="PF00535">
    <property type="entry name" value="Glycos_transf_2"/>
    <property type="match status" value="1"/>
</dbReference>
<feature type="compositionally biased region" description="Low complexity" evidence="1">
    <location>
        <begin position="347"/>
        <end position="359"/>
    </location>
</feature>
<feature type="domain" description="Glycosyltransferase 2-like" evidence="2">
    <location>
        <begin position="26"/>
        <end position="183"/>
    </location>
</feature>
<dbReference type="EMBL" id="BAAALF010000038">
    <property type="protein sequence ID" value="GAA1235629.1"/>
    <property type="molecule type" value="Genomic_DNA"/>
</dbReference>
<dbReference type="PANTHER" id="PTHR43685:SF3">
    <property type="entry name" value="SLR2126 PROTEIN"/>
    <property type="match status" value="1"/>
</dbReference>
<comment type="caution">
    <text evidence="3">The sequence shown here is derived from an EMBL/GenBank/DDBJ whole genome shotgun (WGS) entry which is preliminary data.</text>
</comment>
<organism evidence="3 4">
    <name type="scientific">Kitasatospora nipponensis</name>
    <dbReference type="NCBI Taxonomy" id="258049"/>
    <lineage>
        <taxon>Bacteria</taxon>
        <taxon>Bacillati</taxon>
        <taxon>Actinomycetota</taxon>
        <taxon>Actinomycetes</taxon>
        <taxon>Kitasatosporales</taxon>
        <taxon>Streptomycetaceae</taxon>
        <taxon>Kitasatospora</taxon>
    </lineage>
</organism>
<accession>A0ABN1W4R5</accession>
<gene>
    <name evidence="3" type="ORF">GCM10009665_27270</name>
</gene>
<keyword evidence="4" id="KW-1185">Reference proteome</keyword>
<dbReference type="InterPro" id="IPR001173">
    <property type="entry name" value="Glyco_trans_2-like"/>
</dbReference>
<evidence type="ECO:0000313" key="3">
    <source>
        <dbReference type="EMBL" id="GAA1235629.1"/>
    </source>
</evidence>